<feature type="domain" description="AAA" evidence="1">
    <location>
        <begin position="19"/>
        <end position="125"/>
    </location>
</feature>
<dbReference type="Proteomes" id="UP000007473">
    <property type="component" value="Chromosome"/>
</dbReference>
<dbReference type="Pfam" id="PF13173">
    <property type="entry name" value="AAA_14"/>
    <property type="match status" value="1"/>
</dbReference>
<dbReference type="InterPro" id="IPR027417">
    <property type="entry name" value="P-loop_NTPase"/>
</dbReference>
<sequence length="146" mass="16956">MLKRKIDAFLLDWKNDANKKPLIIKGARQIGKTTSILEFAKNNYKYVVYINFALMNEIKELFNNKNVKSYEVDDLIKFISFAKSGFEFVPNETLIFFDEIQEQPNCITSLKSFALDKRFDVICSGFLLGINFKEHNIRHIGVGYIS</sequence>
<proteinExistence type="predicted"/>
<evidence type="ECO:0000313" key="2">
    <source>
        <dbReference type="EMBL" id="ADV34938.1"/>
    </source>
</evidence>
<protein>
    <submittedName>
        <fullName evidence="2">AAA+ superfamily ATPase</fullName>
    </submittedName>
</protein>
<dbReference type="InterPro" id="IPR041682">
    <property type="entry name" value="AAA_14"/>
</dbReference>
<dbReference type="SUPFAM" id="SSF52540">
    <property type="entry name" value="P-loop containing nucleoside triphosphate hydrolases"/>
    <property type="match status" value="1"/>
</dbReference>
<dbReference type="EMBL" id="CP002458">
    <property type="protein sequence ID" value="ADV34938.1"/>
    <property type="molecule type" value="Genomic_DNA"/>
</dbReference>
<name>A0AB32XCU1_MYCFM</name>
<evidence type="ECO:0000259" key="1">
    <source>
        <dbReference type="Pfam" id="PF13173"/>
    </source>
</evidence>
<accession>A0AB32XCU1</accession>
<dbReference type="KEGG" id="mfm:MfeM64YM_0943"/>
<reference evidence="2 3" key="1">
    <citation type="journal article" date="2011" name="J. Bacteriol.">
        <title>Genome sequence of the repetitive-sequence-rich Mycoplasma fermentans strain M64.</title>
        <authorList>
            <person name="Shu H.W."/>
            <person name="Liu T.T."/>
            <person name="Chang H.Y."/>
            <person name="Liu Y.M."/>
            <person name="Wu K.M."/>
            <person name="Shu H.Y."/>
            <person name="Tsai S.F."/>
            <person name="Hsiao K.J."/>
            <person name="Hu W.S."/>
            <person name="Ng W.V."/>
        </authorList>
    </citation>
    <scope>NUCLEOTIDE SEQUENCE [LARGE SCALE GENOMIC DNA]</scope>
    <source>
        <strain evidence="2 3">M64</strain>
    </source>
</reference>
<dbReference type="AlphaFoldDB" id="A0AB32XCU1"/>
<dbReference type="PANTHER" id="PTHR33295">
    <property type="entry name" value="ATPASE"/>
    <property type="match status" value="1"/>
</dbReference>
<evidence type="ECO:0000313" key="3">
    <source>
        <dbReference type="Proteomes" id="UP000007473"/>
    </source>
</evidence>
<dbReference type="PANTHER" id="PTHR33295:SF7">
    <property type="entry name" value="ATPASE"/>
    <property type="match status" value="1"/>
</dbReference>
<organism evidence="2 3">
    <name type="scientific">Mycoplasmopsis fermentans (strain M64)</name>
    <name type="common">Mycoplasma fermentans</name>
    <dbReference type="NCBI Taxonomy" id="943945"/>
    <lineage>
        <taxon>Bacteria</taxon>
        <taxon>Bacillati</taxon>
        <taxon>Mycoplasmatota</taxon>
        <taxon>Mycoplasmoidales</taxon>
        <taxon>Metamycoplasmataceae</taxon>
        <taxon>Mycoplasmopsis</taxon>
    </lineage>
</organism>
<gene>
    <name evidence="2" type="ordered locus">MfeM64YM_0943</name>
</gene>
<dbReference type="RefSeq" id="WP_013527144.1">
    <property type="nucleotide sequence ID" value="NC_014921.1"/>
</dbReference>
<dbReference type="Gene3D" id="3.40.50.300">
    <property type="entry name" value="P-loop containing nucleotide triphosphate hydrolases"/>
    <property type="match status" value="1"/>
</dbReference>